<name>X0SS00_9ZZZZ</name>
<dbReference type="InterPro" id="IPR052048">
    <property type="entry name" value="ST_Response_Regulator"/>
</dbReference>
<accession>X0SS00</accession>
<dbReference type="EMBL" id="BARS01007073">
    <property type="protein sequence ID" value="GAF77916.1"/>
    <property type="molecule type" value="Genomic_DNA"/>
</dbReference>
<dbReference type="CDD" id="cd17546">
    <property type="entry name" value="REC_hyHK_CKI1_RcsC-like"/>
    <property type="match status" value="1"/>
</dbReference>
<dbReference type="Pfam" id="PF00072">
    <property type="entry name" value="Response_reg"/>
    <property type="match status" value="1"/>
</dbReference>
<comment type="caution">
    <text evidence="2">The sequence shown here is derived from an EMBL/GenBank/DDBJ whole genome shotgun (WGS) entry which is preliminary data.</text>
</comment>
<gene>
    <name evidence="2" type="ORF">S01H1_13695</name>
</gene>
<dbReference type="PANTHER" id="PTHR43228">
    <property type="entry name" value="TWO-COMPONENT RESPONSE REGULATOR"/>
    <property type="match status" value="1"/>
</dbReference>
<sequence>MRTLIVEDDFTSRKLLQMLISPYSDFDIAVDGKEAVEAFRKSLEDDQPYDLICLDIEMPKMDGHAALKVIRKIENDIGVLKHHRVKVIMTTSLSDRKNIMRAINEKCEAYLLKPIEKNKLFNTIKSLDIRIIFKTITVHGTHQKRTKMI</sequence>
<dbReference type="InterPro" id="IPR001789">
    <property type="entry name" value="Sig_transdc_resp-reg_receiver"/>
</dbReference>
<dbReference type="PROSITE" id="PS50110">
    <property type="entry name" value="RESPONSE_REGULATORY"/>
    <property type="match status" value="1"/>
</dbReference>
<dbReference type="AlphaFoldDB" id="X0SS00"/>
<dbReference type="InterPro" id="IPR011006">
    <property type="entry name" value="CheY-like_superfamily"/>
</dbReference>
<dbReference type="SUPFAM" id="SSF52172">
    <property type="entry name" value="CheY-like"/>
    <property type="match status" value="1"/>
</dbReference>
<organism evidence="2">
    <name type="scientific">marine sediment metagenome</name>
    <dbReference type="NCBI Taxonomy" id="412755"/>
    <lineage>
        <taxon>unclassified sequences</taxon>
        <taxon>metagenomes</taxon>
        <taxon>ecological metagenomes</taxon>
    </lineage>
</organism>
<dbReference type="Gene3D" id="3.40.50.2300">
    <property type="match status" value="1"/>
</dbReference>
<reference evidence="2" key="1">
    <citation type="journal article" date="2014" name="Front. Microbiol.">
        <title>High frequency of phylogenetically diverse reductive dehalogenase-homologous genes in deep subseafloor sedimentary metagenomes.</title>
        <authorList>
            <person name="Kawai M."/>
            <person name="Futagami T."/>
            <person name="Toyoda A."/>
            <person name="Takaki Y."/>
            <person name="Nishi S."/>
            <person name="Hori S."/>
            <person name="Arai W."/>
            <person name="Tsubouchi T."/>
            <person name="Morono Y."/>
            <person name="Uchiyama I."/>
            <person name="Ito T."/>
            <person name="Fujiyama A."/>
            <person name="Inagaki F."/>
            <person name="Takami H."/>
        </authorList>
    </citation>
    <scope>NUCLEOTIDE SEQUENCE</scope>
    <source>
        <strain evidence="2">Expedition CK06-06</strain>
    </source>
</reference>
<dbReference type="SMART" id="SM00448">
    <property type="entry name" value="REC"/>
    <property type="match status" value="1"/>
</dbReference>
<feature type="domain" description="Response regulatory" evidence="1">
    <location>
        <begin position="2"/>
        <end position="128"/>
    </location>
</feature>
<proteinExistence type="predicted"/>
<evidence type="ECO:0000259" key="1">
    <source>
        <dbReference type="PROSITE" id="PS50110"/>
    </source>
</evidence>
<dbReference type="PANTHER" id="PTHR43228:SF1">
    <property type="entry name" value="TWO-COMPONENT RESPONSE REGULATOR ARR22"/>
    <property type="match status" value="1"/>
</dbReference>
<protein>
    <recommendedName>
        <fullName evidence="1">Response regulatory domain-containing protein</fullName>
    </recommendedName>
</protein>
<evidence type="ECO:0000313" key="2">
    <source>
        <dbReference type="EMBL" id="GAF77916.1"/>
    </source>
</evidence>
<dbReference type="GO" id="GO:0000160">
    <property type="term" value="P:phosphorelay signal transduction system"/>
    <property type="evidence" value="ECO:0007669"/>
    <property type="project" value="InterPro"/>
</dbReference>